<evidence type="ECO:0000256" key="2">
    <source>
        <dbReference type="ARBA" id="ARBA00004911"/>
    </source>
</evidence>
<keyword evidence="12" id="KW-0670">Pyruvate</keyword>
<evidence type="ECO:0000256" key="12">
    <source>
        <dbReference type="ARBA" id="ARBA00023317"/>
    </source>
</evidence>
<dbReference type="InterPro" id="IPR001985">
    <property type="entry name" value="S-AdoMet_decarboxylase_euk"/>
</dbReference>
<comment type="cofactor">
    <cofactor evidence="1">
        <name>pyruvate</name>
        <dbReference type="ChEBI" id="CHEBI:15361"/>
    </cofactor>
</comment>
<evidence type="ECO:0000256" key="1">
    <source>
        <dbReference type="ARBA" id="ARBA00001928"/>
    </source>
</evidence>
<evidence type="ECO:0000256" key="4">
    <source>
        <dbReference type="ARBA" id="ARBA00012357"/>
    </source>
</evidence>
<comment type="catalytic activity">
    <reaction evidence="13">
        <text>S-adenosyl-L-methionine + H(+) = S-adenosyl 3-(methylsulfanyl)propylamine + CO2</text>
        <dbReference type="Rhea" id="RHEA:15981"/>
        <dbReference type="ChEBI" id="CHEBI:15378"/>
        <dbReference type="ChEBI" id="CHEBI:16526"/>
        <dbReference type="ChEBI" id="CHEBI:57443"/>
        <dbReference type="ChEBI" id="CHEBI:59789"/>
        <dbReference type="EC" id="4.1.1.50"/>
    </reaction>
</comment>
<dbReference type="InterPro" id="IPR048283">
    <property type="entry name" value="AdoMetDC-like"/>
</dbReference>
<dbReference type="InterPro" id="IPR016067">
    <property type="entry name" value="S-AdoMet_deCO2ase_core"/>
</dbReference>
<keyword evidence="7" id="KW-0745">Spermidine biosynthesis</keyword>
<dbReference type="NCBIfam" id="TIGR00535">
    <property type="entry name" value="SAM_DCase"/>
    <property type="match status" value="1"/>
</dbReference>
<evidence type="ECO:0000313" key="14">
    <source>
        <dbReference type="EnsemblPlants" id="OMERI02G23380.1"/>
    </source>
</evidence>
<evidence type="ECO:0000256" key="7">
    <source>
        <dbReference type="ARBA" id="ARBA00023066"/>
    </source>
</evidence>
<comment type="similarity">
    <text evidence="3">Belongs to the eukaryotic AdoMetDC family.</text>
</comment>
<dbReference type="GO" id="GO:0004014">
    <property type="term" value="F:adenosylmethionine decarboxylase activity"/>
    <property type="evidence" value="ECO:0007669"/>
    <property type="project" value="UniProtKB-EC"/>
</dbReference>
<keyword evidence="5" id="KW-0949">S-adenosyl-L-methionine</keyword>
<evidence type="ECO:0000256" key="9">
    <source>
        <dbReference type="ARBA" id="ARBA00023145"/>
    </source>
</evidence>
<evidence type="ECO:0000256" key="11">
    <source>
        <dbReference type="ARBA" id="ARBA00023270"/>
    </source>
</evidence>
<evidence type="ECO:0000313" key="15">
    <source>
        <dbReference type="Proteomes" id="UP000008021"/>
    </source>
</evidence>
<dbReference type="GO" id="GO:0005829">
    <property type="term" value="C:cytosol"/>
    <property type="evidence" value="ECO:0007669"/>
    <property type="project" value="TreeGrafter"/>
</dbReference>
<evidence type="ECO:0000256" key="8">
    <source>
        <dbReference type="ARBA" id="ARBA00023115"/>
    </source>
</evidence>
<evidence type="ECO:0000256" key="5">
    <source>
        <dbReference type="ARBA" id="ARBA00022691"/>
    </source>
</evidence>
<organism evidence="14">
    <name type="scientific">Oryza meridionalis</name>
    <dbReference type="NCBI Taxonomy" id="40149"/>
    <lineage>
        <taxon>Eukaryota</taxon>
        <taxon>Viridiplantae</taxon>
        <taxon>Streptophyta</taxon>
        <taxon>Embryophyta</taxon>
        <taxon>Tracheophyta</taxon>
        <taxon>Spermatophyta</taxon>
        <taxon>Magnoliopsida</taxon>
        <taxon>Liliopsida</taxon>
        <taxon>Poales</taxon>
        <taxon>Poaceae</taxon>
        <taxon>BOP clade</taxon>
        <taxon>Oryzoideae</taxon>
        <taxon>Oryzeae</taxon>
        <taxon>Oryzinae</taxon>
        <taxon>Oryza</taxon>
    </lineage>
</organism>
<evidence type="ECO:0000256" key="6">
    <source>
        <dbReference type="ARBA" id="ARBA00022793"/>
    </source>
</evidence>
<dbReference type="PROSITE" id="PS01336">
    <property type="entry name" value="ADOMETDC"/>
    <property type="match status" value="1"/>
</dbReference>
<keyword evidence="8" id="KW-0620">Polyamine biosynthesis</keyword>
<dbReference type="GO" id="GO:0099402">
    <property type="term" value="P:plant organ development"/>
    <property type="evidence" value="ECO:0007669"/>
    <property type="project" value="UniProtKB-ARBA"/>
</dbReference>
<evidence type="ECO:0000256" key="3">
    <source>
        <dbReference type="ARBA" id="ARBA00008466"/>
    </source>
</evidence>
<sequence length="657" mass="71245">MAARVHQQIDALMESKGGKKKSSSSRSSLMYEAPLGYSIEDLRPAGGIKKFRSAAYSNLLPSDREGHQSCFLSSSSPASSFETMAVLSVADSPPVSAIGFEGYEKRLEITFSEAPVFADPNGRGLRALSRAQIDSVLDLARCTIVSELSNEVFDSYVLSESSLFVYPYKIVIKTCGTTKLLLAIPRILELAEELSLPLEAVKYSRGSFIFPEAQPSPHKNFSEEVAVLNRYFGVLKSGGNAYVIGDPAKPGQKWHVYYATQHPEQPVVTLEMCMTGLDKKKASVFFKTSADGHTTCAKEMTKLSGISDIIPEMEVCDFDFEPCGYSMNAIHGPAFSTIHVTPEDGFSYASYEVMGFNPASLAYCDLVKRVLRCFGPSEFSVAVTIFGGRNHAGTWAKGLDVGAYSCSNMVEQELPSGGLLIYQSFTATAEIATGSPRSVLHCFADENTEKAGKMEALYWEDDAVEEIDGTEGNELSTLYADLILYTNTTAIGKYDFCSAPISDPSGSATGTETGSFGGGGEEQCKRIVVQKSISCEKCVILYYTDEKRLQLLPLHGKAGRDAAAAAASVTDACMLVGDVTATADLLLLHPQHIRFIFRLLLKLNGTSIQLVQGNKCVIGLCLEAEVSCCIFKDSSHSFSNAAIARARCVGFFIWFPR</sequence>
<dbReference type="STRING" id="40149.A0A0E0CNA7"/>
<keyword evidence="9" id="KW-0865">Zymogen</keyword>
<dbReference type="PANTHER" id="PTHR11570">
    <property type="entry name" value="S-ADENOSYLMETHIONINE DECARBOXYLASE"/>
    <property type="match status" value="1"/>
</dbReference>
<dbReference type="Pfam" id="PF01536">
    <property type="entry name" value="SAM_decarbox"/>
    <property type="match status" value="1"/>
</dbReference>
<dbReference type="AlphaFoldDB" id="A0A0E0CNA7"/>
<evidence type="ECO:0000256" key="10">
    <source>
        <dbReference type="ARBA" id="ARBA00023239"/>
    </source>
</evidence>
<dbReference type="SUPFAM" id="SSF56276">
    <property type="entry name" value="S-adenosylmethionine decarboxylase"/>
    <property type="match status" value="1"/>
</dbReference>
<proteinExistence type="inferred from homology"/>
<dbReference type="InterPro" id="IPR018166">
    <property type="entry name" value="S-AdoMet_deCO2ase_CS"/>
</dbReference>
<keyword evidence="6" id="KW-0210">Decarboxylase</keyword>
<keyword evidence="11" id="KW-0704">Schiff base</keyword>
<dbReference type="Proteomes" id="UP000008021">
    <property type="component" value="Chromosome 2"/>
</dbReference>
<dbReference type="GO" id="GO:0008295">
    <property type="term" value="P:spermidine biosynthetic process"/>
    <property type="evidence" value="ECO:0007669"/>
    <property type="project" value="UniProtKB-KW"/>
</dbReference>
<dbReference type="PANTHER" id="PTHR11570:SF3">
    <property type="entry name" value="S-ADENOSYLMETHIONINE DECARBOXYLASE PROENZYME"/>
    <property type="match status" value="1"/>
</dbReference>
<dbReference type="Pfam" id="PF08132">
    <property type="entry name" value="AdoMetDC_leader"/>
    <property type="match status" value="1"/>
</dbReference>
<dbReference type="Gene3D" id="3.60.90.10">
    <property type="entry name" value="S-adenosylmethionine decarboxylase"/>
    <property type="match status" value="1"/>
</dbReference>
<dbReference type="EC" id="4.1.1.50" evidence="4"/>
<keyword evidence="15" id="KW-1185">Reference proteome</keyword>
<reference evidence="14" key="1">
    <citation type="submission" date="2015-04" db="UniProtKB">
        <authorList>
            <consortium name="EnsemblPlants"/>
        </authorList>
    </citation>
    <scope>IDENTIFICATION</scope>
</reference>
<accession>A0A0E0CNA7</accession>
<dbReference type="InterPro" id="IPR012511">
    <property type="entry name" value="AdoMetDC_leader"/>
</dbReference>
<evidence type="ECO:0000256" key="13">
    <source>
        <dbReference type="ARBA" id="ARBA00048112"/>
    </source>
</evidence>
<dbReference type="GO" id="GO:0006597">
    <property type="term" value="P:spermine biosynthetic process"/>
    <property type="evidence" value="ECO:0007669"/>
    <property type="project" value="InterPro"/>
</dbReference>
<dbReference type="Gene3D" id="3.30.360.50">
    <property type="entry name" value="S-adenosylmethionine decarboxylase"/>
    <property type="match status" value="1"/>
</dbReference>
<comment type="pathway">
    <text evidence="2">Amine and polyamine biosynthesis; S-adenosylmethioninamine biosynthesis; S-adenosylmethioninamine from S-adenosyl-L-methionine: step 1/1.</text>
</comment>
<dbReference type="FunFam" id="3.60.90.10:FF:000002">
    <property type="entry name" value="S-adenosylmethionine decarboxylase proenzyme"/>
    <property type="match status" value="1"/>
</dbReference>
<dbReference type="FunFam" id="3.30.360.50:FF:000001">
    <property type="entry name" value="S-adenosylmethionine decarboxylase proenzyme"/>
    <property type="match status" value="1"/>
</dbReference>
<name>A0A0E0CNA7_9ORYZ</name>
<dbReference type="UniPathway" id="UPA00331">
    <property type="reaction ID" value="UER00451"/>
</dbReference>
<dbReference type="eggNOG" id="KOG0788">
    <property type="taxonomic scope" value="Eukaryota"/>
</dbReference>
<keyword evidence="10" id="KW-0456">Lyase</keyword>
<dbReference type="Gramene" id="OMERI02G23380.1">
    <property type="protein sequence ID" value="OMERI02G23380.1"/>
    <property type="gene ID" value="OMERI02G23380"/>
</dbReference>
<reference evidence="14" key="2">
    <citation type="submission" date="2018-05" db="EMBL/GenBank/DDBJ databases">
        <title>OmerRS3 (Oryza meridionalis Reference Sequence Version 3).</title>
        <authorList>
            <person name="Zhang J."/>
            <person name="Kudrna D."/>
            <person name="Lee S."/>
            <person name="Talag J."/>
            <person name="Welchert J."/>
            <person name="Wing R.A."/>
        </authorList>
    </citation>
    <scope>NUCLEOTIDE SEQUENCE [LARGE SCALE GENOMIC DNA]</scope>
    <source>
        <strain evidence="14">cv. OR44</strain>
    </source>
</reference>
<dbReference type="EnsemblPlants" id="OMERI02G23380.1">
    <property type="protein sequence ID" value="OMERI02G23380.1"/>
    <property type="gene ID" value="OMERI02G23380"/>
</dbReference>
<protein>
    <recommendedName>
        <fullName evidence="4">adenosylmethionine decarboxylase</fullName>
        <ecNumber evidence="4">4.1.1.50</ecNumber>
    </recommendedName>
</protein>